<dbReference type="Proteomes" id="UP000652761">
    <property type="component" value="Unassembled WGS sequence"/>
</dbReference>
<evidence type="ECO:0000256" key="4">
    <source>
        <dbReference type="ARBA" id="ARBA00022512"/>
    </source>
</evidence>
<comment type="subcellular location">
    <subcellularLocation>
        <location evidence="2 5">Secreted</location>
        <location evidence="2 5">Cell wall</location>
    </subcellularLocation>
</comment>
<accession>A0A843UVS0</accession>
<dbReference type="OrthoDB" id="2015280at2759"/>
<keyword evidence="5" id="KW-0961">Cell wall biogenesis/degradation</keyword>
<keyword evidence="7" id="KW-1185">Reference proteome</keyword>
<dbReference type="PANTHER" id="PTHR21562">
    <property type="entry name" value="NOTUM-RELATED"/>
    <property type="match status" value="1"/>
</dbReference>
<evidence type="ECO:0000256" key="3">
    <source>
        <dbReference type="ARBA" id="ARBA00005784"/>
    </source>
</evidence>
<organism evidence="6 7">
    <name type="scientific">Colocasia esculenta</name>
    <name type="common">Wild taro</name>
    <name type="synonym">Arum esculentum</name>
    <dbReference type="NCBI Taxonomy" id="4460"/>
    <lineage>
        <taxon>Eukaryota</taxon>
        <taxon>Viridiplantae</taxon>
        <taxon>Streptophyta</taxon>
        <taxon>Embryophyta</taxon>
        <taxon>Tracheophyta</taxon>
        <taxon>Spermatophyta</taxon>
        <taxon>Magnoliopsida</taxon>
        <taxon>Liliopsida</taxon>
        <taxon>Araceae</taxon>
        <taxon>Aroideae</taxon>
        <taxon>Colocasieae</taxon>
        <taxon>Colocasia</taxon>
    </lineage>
</organism>
<protein>
    <recommendedName>
        <fullName evidence="5">Pectin acetylesterase</fullName>
        <ecNumber evidence="5">3.1.1.-</ecNumber>
    </recommendedName>
</protein>
<evidence type="ECO:0000313" key="7">
    <source>
        <dbReference type="Proteomes" id="UP000652761"/>
    </source>
</evidence>
<reference evidence="6" key="1">
    <citation type="submission" date="2017-07" db="EMBL/GenBank/DDBJ databases">
        <title>Taro Niue Genome Assembly and Annotation.</title>
        <authorList>
            <person name="Atibalentja N."/>
            <person name="Keating K."/>
            <person name="Fields C.J."/>
        </authorList>
    </citation>
    <scope>NUCLEOTIDE SEQUENCE</scope>
    <source>
        <strain evidence="6">Niue_2</strain>
        <tissue evidence="6">Leaf</tissue>
    </source>
</reference>
<dbReference type="Pfam" id="PF03283">
    <property type="entry name" value="PAE"/>
    <property type="match status" value="1"/>
</dbReference>
<evidence type="ECO:0000256" key="5">
    <source>
        <dbReference type="RuleBase" id="RU363114"/>
    </source>
</evidence>
<dbReference type="EC" id="3.1.1.-" evidence="5"/>
<dbReference type="GO" id="GO:0071555">
    <property type="term" value="P:cell wall organization"/>
    <property type="evidence" value="ECO:0007669"/>
    <property type="project" value="UniProtKB-KW"/>
</dbReference>
<dbReference type="GO" id="GO:0009505">
    <property type="term" value="C:plant-type cell wall"/>
    <property type="evidence" value="ECO:0007669"/>
    <property type="project" value="TreeGrafter"/>
</dbReference>
<keyword evidence="4 5" id="KW-0134">Cell wall</keyword>
<gene>
    <name evidence="6" type="ORF">Taro_020199</name>
</gene>
<proteinExistence type="inferred from homology"/>
<sequence length="438" mass="48119">MTNAGNTLLVLKLDNVAAPVNTPVASRPSPPTLSIFHLFTMMDGKAWGWMFLPLCMVALAGRGSQSSFAEGACDHYVDITYLESAVAKGAVCLDGSAPAYHFSPGFGTGVNNWLVHLEGGGWCNDVSSCLFRKSTCLGSSKAMDKQAQFSGILSKDQQCNPDFYNWNKVKVRYCDGSSFTGDVEEVDPATNLHYRGQRIFAAVMKDLLSRGMNRAQYALLSGCSAGGLASMLHCDSFRSLLPSEAKVKCLADAGFFIDVMSIDGKESIKSFYNGVVTLHGSAKNLPQSCTSTMNPNACFFPQYMAWRLQTPLFILNPAYDSWQISNILVPYSADPSGTWNACKTDIRQCNPSQLEMLQRFRTYFLQAIEGLGSSSSRGLFINSCFVHCQSEDQRTWLWQDSTVLGSTQIGKAVGDWYYDRNAFQKIDCAYPCNPTCPL</sequence>
<dbReference type="EMBL" id="NMUH01000993">
    <property type="protein sequence ID" value="MQL87651.1"/>
    <property type="molecule type" value="Genomic_DNA"/>
</dbReference>
<dbReference type="PANTHER" id="PTHR21562:SF93">
    <property type="entry name" value="PECTIN ACETYLESTERASE 8"/>
    <property type="match status" value="1"/>
</dbReference>
<comment type="caution">
    <text evidence="6">The sequence shown here is derived from an EMBL/GenBank/DDBJ whole genome shotgun (WGS) entry which is preliminary data.</text>
</comment>
<evidence type="ECO:0000256" key="2">
    <source>
        <dbReference type="ARBA" id="ARBA00004191"/>
    </source>
</evidence>
<name>A0A843UVS0_COLES</name>
<evidence type="ECO:0000256" key="1">
    <source>
        <dbReference type="ARBA" id="ARBA00003534"/>
    </source>
</evidence>
<dbReference type="InterPro" id="IPR004963">
    <property type="entry name" value="PAE/NOTUM"/>
</dbReference>
<comment type="similarity">
    <text evidence="3 5">Belongs to the pectinacetylesterase family.</text>
</comment>
<dbReference type="AlphaFoldDB" id="A0A843UVS0"/>
<dbReference type="GO" id="GO:0052793">
    <property type="term" value="F:pectin acetylesterase activity"/>
    <property type="evidence" value="ECO:0007669"/>
    <property type="project" value="TreeGrafter"/>
</dbReference>
<keyword evidence="5" id="KW-0378">Hydrolase</keyword>
<keyword evidence="5" id="KW-0964">Secreted</keyword>
<evidence type="ECO:0000313" key="6">
    <source>
        <dbReference type="EMBL" id="MQL87651.1"/>
    </source>
</evidence>
<comment type="function">
    <text evidence="1 5">Hydrolyzes acetyl esters in homogalacturonan regions of pectin. In type I primary cell wall, galacturonic acid residues of pectin can be acetylated at the O-2 and O-3 positions. Decreasing the degree of acetylation of pectin gels in vitro alters their physical properties.</text>
</comment>